<feature type="transmembrane region" description="Helical" evidence="2">
    <location>
        <begin position="497"/>
        <end position="516"/>
    </location>
</feature>
<feature type="transmembrane region" description="Helical" evidence="2">
    <location>
        <begin position="299"/>
        <end position="315"/>
    </location>
</feature>
<feature type="transmembrane region" description="Helical" evidence="2">
    <location>
        <begin position="686"/>
        <end position="706"/>
    </location>
</feature>
<dbReference type="PANTHER" id="PTHR38434:SF1">
    <property type="entry name" value="BLL2549 PROTEIN"/>
    <property type="match status" value="1"/>
</dbReference>
<feature type="transmembrane region" description="Helical" evidence="2">
    <location>
        <begin position="218"/>
        <end position="236"/>
    </location>
</feature>
<dbReference type="AlphaFoldDB" id="A0A6J4QTL5"/>
<evidence type="ECO:0008006" key="4">
    <source>
        <dbReference type="Google" id="ProtNLM"/>
    </source>
</evidence>
<feature type="transmembrane region" description="Helical" evidence="2">
    <location>
        <begin position="169"/>
        <end position="189"/>
    </location>
</feature>
<name>A0A6J4QTL5_9ACTN</name>
<feature type="transmembrane region" description="Helical" evidence="2">
    <location>
        <begin position="661"/>
        <end position="679"/>
    </location>
</feature>
<dbReference type="Pfam" id="PF10101">
    <property type="entry name" value="DUF2339"/>
    <property type="match status" value="1"/>
</dbReference>
<accession>A0A6J4QTL5</accession>
<feature type="transmembrane region" description="Helical" evidence="2">
    <location>
        <begin position="139"/>
        <end position="157"/>
    </location>
</feature>
<dbReference type="PANTHER" id="PTHR38434">
    <property type="entry name" value="BLL2549 PROTEIN"/>
    <property type="match status" value="1"/>
</dbReference>
<feature type="transmembrane region" description="Helical" evidence="2">
    <location>
        <begin position="409"/>
        <end position="427"/>
    </location>
</feature>
<feature type="transmembrane region" description="Helical" evidence="2">
    <location>
        <begin position="604"/>
        <end position="626"/>
    </location>
</feature>
<evidence type="ECO:0000256" key="2">
    <source>
        <dbReference type="SAM" id="Phobius"/>
    </source>
</evidence>
<feature type="transmembrane region" description="Helical" evidence="2">
    <location>
        <begin position="381"/>
        <end position="400"/>
    </location>
</feature>
<feature type="transmembrane region" description="Helical" evidence="2">
    <location>
        <begin position="633"/>
        <end position="649"/>
    </location>
</feature>
<keyword evidence="2" id="KW-0812">Transmembrane</keyword>
<feature type="transmembrane region" description="Helical" evidence="2">
    <location>
        <begin position="456"/>
        <end position="477"/>
    </location>
</feature>
<feature type="coiled-coil region" evidence="1">
    <location>
        <begin position="6"/>
        <end position="33"/>
    </location>
</feature>
<organism evidence="3">
    <name type="scientific">uncultured Rubrobacteraceae bacterium</name>
    <dbReference type="NCBI Taxonomy" id="349277"/>
    <lineage>
        <taxon>Bacteria</taxon>
        <taxon>Bacillati</taxon>
        <taxon>Actinomycetota</taxon>
        <taxon>Rubrobacteria</taxon>
        <taxon>Rubrobacterales</taxon>
        <taxon>Rubrobacteraceae</taxon>
        <taxon>environmental samples</taxon>
    </lineage>
</organism>
<feature type="transmembrane region" description="Helical" evidence="2">
    <location>
        <begin position="268"/>
        <end position="287"/>
    </location>
</feature>
<dbReference type="InterPro" id="IPR019286">
    <property type="entry name" value="DUF2339_TM"/>
</dbReference>
<evidence type="ECO:0000256" key="1">
    <source>
        <dbReference type="SAM" id="Coils"/>
    </source>
</evidence>
<feature type="transmembrane region" description="Helical" evidence="2">
    <location>
        <begin position="712"/>
        <end position="730"/>
    </location>
</feature>
<feature type="transmembrane region" description="Helical" evidence="2">
    <location>
        <begin position="242"/>
        <end position="261"/>
    </location>
</feature>
<dbReference type="EMBL" id="CADCVH010000046">
    <property type="protein sequence ID" value="CAA9454688.1"/>
    <property type="molecule type" value="Genomic_DNA"/>
</dbReference>
<sequence>MIREGGQNLEERVRRLEADVEDHALELHRLRLALSVEGAVPDRAELAPEAAVAPREEAVSVPEPEVSDGTLQGGSWVTGTRESSEGVWRGLELPFELANLRRWEWWMNKIGIALFLMGVVFLFKFSWDRGWLQVLLTPVVRVGLGISLGSALVWVGLRVYAGRRAFAQVVLGGGIGTYYITGFAAYGMLGVFSHPVAFAFMVAVTLLAFALALRQDGAALAVIGVSGGLATPFLLYDGEGDIGGLVLYAGLVLAGAMGMYLLKGWRSLLLVAFVGYWAVLLTGHAGVASVGTPPLSDGVALQVGALFGWISLWLVPSAREALRSANPGRWRSPEISAPMRLLLADNERFLNEGTPAHPVTFASPLVLLWMTQLVWSPGATTLGLVAIGISASHALAWAGFRRVERGGHVSYTQAIVALLFATLSLVFLLEGETLLLALAAEAAALHLVARRLPDKIVALIGHALFAIVGAWIFPLLAGGTLDRLFGSYEEIPFFNTPALVGFAVVALTFASSTAIGRPEVRRVYRVFGHAAVAGLLLHELVPFADGAYALVALALYAAGLHLLSRRRPEWGTTGGAHALAVFVGLWLAGRLAAGMGFPGDSGTAVFNLPGLADLAVVALILVSSWISGDRKATIVYWVAAHAALLAWFWREFEMLPGSPDAYVTVAWGLTGAAMFVAGLRRDHGYLIKGGVATLFLVVAKLFLWDLAGLDPLWRVLLFLGFGGLFLLLSYHLRNLWNPRGGDDGAELLTPGEHISRPSP</sequence>
<proteinExistence type="predicted"/>
<feature type="transmembrane region" description="Helical" evidence="2">
    <location>
        <begin position="547"/>
        <end position="564"/>
    </location>
</feature>
<keyword evidence="2" id="KW-1133">Transmembrane helix</keyword>
<feature type="transmembrane region" description="Helical" evidence="2">
    <location>
        <begin position="110"/>
        <end position="127"/>
    </location>
</feature>
<protein>
    <recommendedName>
        <fullName evidence="4">DUF2339 domain-containing protein</fullName>
    </recommendedName>
</protein>
<gene>
    <name evidence="3" type="ORF">AVDCRST_MAG02-1414</name>
</gene>
<feature type="transmembrane region" description="Helical" evidence="2">
    <location>
        <begin position="195"/>
        <end position="213"/>
    </location>
</feature>
<feature type="transmembrane region" description="Helical" evidence="2">
    <location>
        <begin position="576"/>
        <end position="598"/>
    </location>
</feature>
<evidence type="ECO:0000313" key="3">
    <source>
        <dbReference type="EMBL" id="CAA9454688.1"/>
    </source>
</evidence>
<reference evidence="3" key="1">
    <citation type="submission" date="2020-02" db="EMBL/GenBank/DDBJ databases">
        <authorList>
            <person name="Meier V. D."/>
        </authorList>
    </citation>
    <scope>NUCLEOTIDE SEQUENCE</scope>
    <source>
        <strain evidence="3">AVDCRST_MAG02</strain>
    </source>
</reference>
<feature type="transmembrane region" description="Helical" evidence="2">
    <location>
        <begin position="523"/>
        <end position="541"/>
    </location>
</feature>
<keyword evidence="2" id="KW-0472">Membrane</keyword>
<keyword evidence="1" id="KW-0175">Coiled coil</keyword>